<dbReference type="InterPro" id="IPR001086">
    <property type="entry name" value="Preph_deHydtase"/>
</dbReference>
<dbReference type="CDD" id="cd13630">
    <property type="entry name" value="PBP2_PDT_1"/>
    <property type="match status" value="1"/>
</dbReference>
<comment type="catalytic activity">
    <reaction evidence="1">
        <text>chorismate = prephenate</text>
        <dbReference type="Rhea" id="RHEA:13897"/>
        <dbReference type="ChEBI" id="CHEBI:29748"/>
        <dbReference type="ChEBI" id="CHEBI:29934"/>
        <dbReference type="EC" id="5.4.99.5"/>
    </reaction>
</comment>
<dbReference type="SUPFAM" id="SSF55021">
    <property type="entry name" value="ACT-like"/>
    <property type="match status" value="1"/>
</dbReference>
<dbReference type="SUPFAM" id="SSF48600">
    <property type="entry name" value="Chorismate mutase II"/>
    <property type="match status" value="1"/>
</dbReference>
<evidence type="ECO:0000256" key="1">
    <source>
        <dbReference type="ARBA" id="ARBA00000824"/>
    </source>
</evidence>
<evidence type="ECO:0000256" key="11">
    <source>
        <dbReference type="ARBA" id="ARBA00023141"/>
    </source>
</evidence>
<dbReference type="PANTHER" id="PTHR21022:SF19">
    <property type="entry name" value="PREPHENATE DEHYDRATASE-RELATED"/>
    <property type="match status" value="1"/>
</dbReference>
<keyword evidence="24" id="KW-1185">Reference proteome</keyword>
<dbReference type="GO" id="GO:0005737">
    <property type="term" value="C:cytoplasm"/>
    <property type="evidence" value="ECO:0007669"/>
    <property type="project" value="UniProtKB-SubCell"/>
</dbReference>
<evidence type="ECO:0000256" key="19">
    <source>
        <dbReference type="PIRSR" id="PIRSR001500-2"/>
    </source>
</evidence>
<dbReference type="EC" id="5.4.99.5" evidence="6"/>
<dbReference type="Pfam" id="PF00800">
    <property type="entry name" value="PDT"/>
    <property type="match status" value="1"/>
</dbReference>
<evidence type="ECO:0000313" key="23">
    <source>
        <dbReference type="EMBL" id="AWW00789.1"/>
    </source>
</evidence>
<keyword evidence="14" id="KW-0456">Lyase</keyword>
<dbReference type="SUPFAM" id="SSF53850">
    <property type="entry name" value="Periplasmic binding protein-like II"/>
    <property type="match status" value="1"/>
</dbReference>
<feature type="domain" description="Chorismate mutase" evidence="20">
    <location>
        <begin position="1"/>
        <end position="87"/>
    </location>
</feature>
<evidence type="ECO:0000313" key="24">
    <source>
        <dbReference type="Proteomes" id="UP000249873"/>
    </source>
</evidence>
<dbReference type="RefSeq" id="WP_111374155.1">
    <property type="nucleotide sequence ID" value="NZ_CP029480.1"/>
</dbReference>
<dbReference type="Gene3D" id="3.40.190.10">
    <property type="entry name" value="Periplasmic binding protein-like II"/>
    <property type="match status" value="2"/>
</dbReference>
<dbReference type="InterPro" id="IPR002701">
    <property type="entry name" value="CM_II_prokaryot"/>
</dbReference>
<evidence type="ECO:0000256" key="17">
    <source>
        <dbReference type="ARBA" id="ARBA00031520"/>
    </source>
</evidence>
<dbReference type="PROSITE" id="PS51171">
    <property type="entry name" value="PREPHENATE_DEHYDR_3"/>
    <property type="match status" value="1"/>
</dbReference>
<dbReference type="Gene3D" id="1.20.59.10">
    <property type="entry name" value="Chorismate mutase"/>
    <property type="match status" value="1"/>
</dbReference>
<evidence type="ECO:0000256" key="16">
    <source>
        <dbReference type="ARBA" id="ARBA00031175"/>
    </source>
</evidence>
<evidence type="ECO:0000256" key="13">
    <source>
        <dbReference type="ARBA" id="ARBA00023235"/>
    </source>
</evidence>
<dbReference type="InterPro" id="IPR045865">
    <property type="entry name" value="ACT-like_dom_sf"/>
</dbReference>
<comment type="subcellular location">
    <subcellularLocation>
        <location evidence="3">Cytoplasm</location>
    </subcellularLocation>
</comment>
<dbReference type="InterPro" id="IPR036263">
    <property type="entry name" value="Chorismate_II_sf"/>
</dbReference>
<dbReference type="GO" id="GO:0004106">
    <property type="term" value="F:chorismate mutase activity"/>
    <property type="evidence" value="ECO:0007669"/>
    <property type="project" value="UniProtKB-EC"/>
</dbReference>
<evidence type="ECO:0000256" key="12">
    <source>
        <dbReference type="ARBA" id="ARBA00023222"/>
    </source>
</evidence>
<dbReference type="InterPro" id="IPR008242">
    <property type="entry name" value="Chor_mutase/pphenate_deHydtase"/>
</dbReference>
<keyword evidence="11" id="KW-0057">Aromatic amino acid biosynthesis</keyword>
<sequence length="357" mass="40629">MNLDELRLGINTIDSQLLKLLNERMELVKKVGVLKHQTNTVVYRPEREKEIISRLSAENNGLLNTKAIEAIFLEIFATARNIELPEKIAYMGPKGSFTHQAAESRFGALGDYIMLPSIKSVFEAVDTERARFGVIPIENNQAGIVYETVDLLNEMDVSIVAELKLSIHFALASEANKLTDIKRIYSKDIAFRQCRGFLNKYFEQQDIEEIQVESTSKAAKMASEDPESAAICSEIAAKLFGLPMVFQNIEDNSNNRTRFFILAKEFENQPTDNDKTTLIARLHNTETSGVLADFLNEFKENKINITKIESRPYKGSQEFNFWFFIEVMGNYKQKNLAEVLAKYPKEVKILGSYVKNI</sequence>
<reference evidence="23 24" key="1">
    <citation type="submission" date="2018-05" db="EMBL/GenBank/DDBJ databases">
        <title>Complete genome sequence of Arcticibacterium luteifluviistationis SM1504T, a cytophagaceae bacterium isolated from Arctic surface seawater.</title>
        <authorList>
            <person name="Li Y."/>
            <person name="Qin Q.-L."/>
        </authorList>
    </citation>
    <scope>NUCLEOTIDE SEQUENCE [LARGE SCALE GENOMIC DNA]</scope>
    <source>
        <strain evidence="23 24">SM1504</strain>
    </source>
</reference>
<dbReference type="PANTHER" id="PTHR21022">
    <property type="entry name" value="PREPHENATE DEHYDRATASE P PROTEIN"/>
    <property type="match status" value="1"/>
</dbReference>
<dbReference type="InterPro" id="IPR018528">
    <property type="entry name" value="Preph_deHydtase_CS"/>
</dbReference>
<dbReference type="PROSITE" id="PS51671">
    <property type="entry name" value="ACT"/>
    <property type="match status" value="1"/>
</dbReference>
<keyword evidence="13" id="KW-0413">Isomerase</keyword>
<evidence type="ECO:0000256" key="7">
    <source>
        <dbReference type="ARBA" id="ARBA00013147"/>
    </source>
</evidence>
<keyword evidence="15" id="KW-0511">Multifunctional enzyme</keyword>
<dbReference type="GO" id="GO:0046417">
    <property type="term" value="P:chorismate metabolic process"/>
    <property type="evidence" value="ECO:0007669"/>
    <property type="project" value="InterPro"/>
</dbReference>
<evidence type="ECO:0000256" key="2">
    <source>
        <dbReference type="ARBA" id="ARBA00002364"/>
    </source>
</evidence>
<evidence type="ECO:0000256" key="4">
    <source>
        <dbReference type="ARBA" id="ARBA00004741"/>
    </source>
</evidence>
<dbReference type="KEGG" id="als:DJ013_03790"/>
<comment type="catalytic activity">
    <reaction evidence="18">
        <text>prephenate + H(+) = 3-phenylpyruvate + CO2 + H2O</text>
        <dbReference type="Rhea" id="RHEA:21648"/>
        <dbReference type="ChEBI" id="CHEBI:15377"/>
        <dbReference type="ChEBI" id="CHEBI:15378"/>
        <dbReference type="ChEBI" id="CHEBI:16526"/>
        <dbReference type="ChEBI" id="CHEBI:18005"/>
        <dbReference type="ChEBI" id="CHEBI:29934"/>
        <dbReference type="EC" id="4.2.1.51"/>
    </reaction>
</comment>
<evidence type="ECO:0000259" key="20">
    <source>
        <dbReference type="PROSITE" id="PS51168"/>
    </source>
</evidence>
<evidence type="ECO:0000256" key="10">
    <source>
        <dbReference type="ARBA" id="ARBA00022605"/>
    </source>
</evidence>
<feature type="site" description="Essential for prephenate dehydratase activity" evidence="19">
    <location>
        <position position="257"/>
    </location>
</feature>
<evidence type="ECO:0000256" key="14">
    <source>
        <dbReference type="ARBA" id="ARBA00023239"/>
    </source>
</evidence>
<dbReference type="PROSITE" id="PS00858">
    <property type="entry name" value="PREPHENATE_DEHYDR_2"/>
    <property type="match status" value="1"/>
</dbReference>
<dbReference type="Proteomes" id="UP000249873">
    <property type="component" value="Chromosome"/>
</dbReference>
<dbReference type="UniPathway" id="UPA00121">
    <property type="reaction ID" value="UER00345"/>
</dbReference>
<comment type="pathway">
    <text evidence="5">Metabolic intermediate biosynthesis; prephenate biosynthesis; prephenate from chorismate: step 1/1.</text>
</comment>
<dbReference type="NCBIfam" id="TIGR01807">
    <property type="entry name" value="CM_P2"/>
    <property type="match status" value="1"/>
</dbReference>
<dbReference type="NCBIfam" id="NF008865">
    <property type="entry name" value="PRK11898.1"/>
    <property type="match status" value="1"/>
</dbReference>
<dbReference type="UniPathway" id="UPA00120">
    <property type="reaction ID" value="UER00203"/>
</dbReference>
<organism evidence="23 24">
    <name type="scientific">Arcticibacterium luteifluviistationis</name>
    <dbReference type="NCBI Taxonomy" id="1784714"/>
    <lineage>
        <taxon>Bacteria</taxon>
        <taxon>Pseudomonadati</taxon>
        <taxon>Bacteroidota</taxon>
        <taxon>Cytophagia</taxon>
        <taxon>Cytophagales</taxon>
        <taxon>Leadbetterellaceae</taxon>
        <taxon>Arcticibacterium</taxon>
    </lineage>
</organism>
<dbReference type="CDD" id="cd04905">
    <property type="entry name" value="ACT_CM-PDT"/>
    <property type="match status" value="1"/>
</dbReference>
<evidence type="ECO:0000256" key="6">
    <source>
        <dbReference type="ARBA" id="ARBA00012404"/>
    </source>
</evidence>
<dbReference type="SMART" id="SM00830">
    <property type="entry name" value="CM_2"/>
    <property type="match status" value="1"/>
</dbReference>
<feature type="domain" description="ACT" evidence="22">
    <location>
        <begin position="279"/>
        <end position="357"/>
    </location>
</feature>
<accession>A0A2Z4GIE2</accession>
<evidence type="ECO:0000256" key="18">
    <source>
        <dbReference type="ARBA" id="ARBA00047848"/>
    </source>
</evidence>
<dbReference type="Pfam" id="PF01817">
    <property type="entry name" value="CM_2"/>
    <property type="match status" value="1"/>
</dbReference>
<evidence type="ECO:0000256" key="15">
    <source>
        <dbReference type="ARBA" id="ARBA00023268"/>
    </source>
</evidence>
<evidence type="ECO:0000256" key="3">
    <source>
        <dbReference type="ARBA" id="ARBA00004496"/>
    </source>
</evidence>
<dbReference type="GO" id="GO:0004664">
    <property type="term" value="F:prephenate dehydratase activity"/>
    <property type="evidence" value="ECO:0007669"/>
    <property type="project" value="UniProtKB-EC"/>
</dbReference>
<comment type="pathway">
    <text evidence="4">Amino-acid biosynthesis; L-phenylalanine biosynthesis; phenylpyruvate from prephenate: step 1/1.</text>
</comment>
<keyword evidence="12" id="KW-0584">Phenylalanine biosynthesis</keyword>
<dbReference type="GO" id="GO:0009094">
    <property type="term" value="P:L-phenylalanine biosynthetic process"/>
    <property type="evidence" value="ECO:0007669"/>
    <property type="project" value="UniProtKB-UniPathway"/>
</dbReference>
<proteinExistence type="predicted"/>
<evidence type="ECO:0000256" key="9">
    <source>
        <dbReference type="ARBA" id="ARBA00022490"/>
    </source>
</evidence>
<gene>
    <name evidence="23" type="ORF">DJ013_03790</name>
</gene>
<keyword evidence="10" id="KW-0028">Amino-acid biosynthesis</keyword>
<dbReference type="PIRSF" id="PIRSF001500">
    <property type="entry name" value="Chor_mut_pdt_Ppr"/>
    <property type="match status" value="1"/>
</dbReference>
<evidence type="ECO:0000256" key="8">
    <source>
        <dbReference type="ARBA" id="ARBA00014401"/>
    </source>
</evidence>
<dbReference type="AlphaFoldDB" id="A0A2Z4GIE2"/>
<protein>
    <recommendedName>
        <fullName evidence="8">Bifunctional chorismate mutase/prephenate dehydratase</fullName>
        <ecNumber evidence="7">4.2.1.51</ecNumber>
        <ecNumber evidence="6">5.4.99.5</ecNumber>
    </recommendedName>
    <alternativeName>
        <fullName evidence="17">Chorismate mutase-prephenate dehydratase</fullName>
    </alternativeName>
    <alternativeName>
        <fullName evidence="16">p-protein</fullName>
    </alternativeName>
</protein>
<evidence type="ECO:0000256" key="5">
    <source>
        <dbReference type="ARBA" id="ARBA00004817"/>
    </source>
</evidence>
<dbReference type="EMBL" id="CP029480">
    <property type="protein sequence ID" value="AWW00789.1"/>
    <property type="molecule type" value="Genomic_DNA"/>
</dbReference>
<evidence type="ECO:0000259" key="21">
    <source>
        <dbReference type="PROSITE" id="PS51171"/>
    </source>
</evidence>
<dbReference type="OrthoDB" id="9802281at2"/>
<feature type="domain" description="Prephenate dehydratase" evidence="21">
    <location>
        <begin position="87"/>
        <end position="264"/>
    </location>
</feature>
<dbReference type="PROSITE" id="PS51168">
    <property type="entry name" value="CHORISMATE_MUT_2"/>
    <property type="match status" value="1"/>
</dbReference>
<comment type="function">
    <text evidence="2">Catalyzes the Claisen rearrangement of chorismate to prephenate and the decarboxylation/dehydration of prephenate to phenylpyruvate.</text>
</comment>
<dbReference type="InterPro" id="IPR036979">
    <property type="entry name" value="CM_dom_sf"/>
</dbReference>
<dbReference type="InterPro" id="IPR010957">
    <property type="entry name" value="G/b/e-P-prot_chorismate_mutase"/>
</dbReference>
<dbReference type="EC" id="4.2.1.51" evidence="7"/>
<evidence type="ECO:0000259" key="22">
    <source>
        <dbReference type="PROSITE" id="PS51671"/>
    </source>
</evidence>
<name>A0A2Z4GIE2_9BACT</name>
<dbReference type="InterPro" id="IPR002912">
    <property type="entry name" value="ACT_dom"/>
</dbReference>
<dbReference type="Gene3D" id="3.30.70.260">
    <property type="match status" value="1"/>
</dbReference>
<keyword evidence="9" id="KW-0963">Cytoplasm</keyword>